<proteinExistence type="predicted"/>
<dbReference type="PANTHER" id="PTHR37291">
    <property type="entry name" value="5-METHYLCYTOSINE-SPECIFIC RESTRICTION ENZYME B"/>
    <property type="match status" value="1"/>
</dbReference>
<organism evidence="1 2">
    <name type="scientific">Roseburia inulinivorans</name>
    <dbReference type="NCBI Taxonomy" id="360807"/>
    <lineage>
        <taxon>Bacteria</taxon>
        <taxon>Bacillati</taxon>
        <taxon>Bacillota</taxon>
        <taxon>Clostridia</taxon>
        <taxon>Lachnospirales</taxon>
        <taxon>Lachnospiraceae</taxon>
        <taxon>Roseburia</taxon>
    </lineage>
</organism>
<dbReference type="PANTHER" id="PTHR37291:SF1">
    <property type="entry name" value="TYPE IV METHYL-DIRECTED RESTRICTION ENZYME ECOKMCRB SUBUNIT"/>
    <property type="match status" value="1"/>
</dbReference>
<evidence type="ECO:0000313" key="2">
    <source>
        <dbReference type="Proteomes" id="UP000095395"/>
    </source>
</evidence>
<dbReference type="InterPro" id="IPR027417">
    <property type="entry name" value="P-loop_NTPase"/>
</dbReference>
<dbReference type="EMBL" id="CYYR01000009">
    <property type="protein sequence ID" value="CUN85696.1"/>
    <property type="molecule type" value="Genomic_DNA"/>
</dbReference>
<dbReference type="GO" id="GO:0016787">
    <property type="term" value="F:hydrolase activity"/>
    <property type="evidence" value="ECO:0007669"/>
    <property type="project" value="UniProtKB-KW"/>
</dbReference>
<accession>A0A174ADY9</accession>
<name>A0A174ADY9_9FIRM</name>
<dbReference type="RefSeq" id="WP_055301937.1">
    <property type="nucleotide sequence ID" value="NZ_CYYR01000009.1"/>
</dbReference>
<keyword evidence="1" id="KW-0378">Hydrolase</keyword>
<protein>
    <submittedName>
        <fullName evidence="1">5-methylcytosine-specific restriction enzyme B</fullName>
        <ecNumber evidence="1">3.1.21.-</ecNumber>
    </submittedName>
</protein>
<gene>
    <name evidence="1" type="primary">mcrB</name>
    <name evidence="1" type="ORF">ERS852392_01535</name>
</gene>
<dbReference type="AlphaFoldDB" id="A0A174ADY9"/>
<sequence length="599" mass="68843">MAYKTVDARTQIVNALGISYTFSSNNDRFIETNINGEDVVICCMPIVVRSSTASYDSQRYIDFSSMGQKPWTSMKNLWDDAIQTGKKFFVLCENNNDSLLKDYILSVERSIASATKSSLYLTSEMTTALTSGVSKIKRLKLEGMDGYFSIIAKNELCTYVDFFDNRPYIREVVTAATKSKIVEVPKMVKEVEILKNNKLKFSRNRLLTGAPGTGKSHRFSEDSEEYKKIDDKTRLYSDEEIEGIVKGIDPSNQGSIKEELSKKTIFTDIKRVTFYSDYSYGDFVGCYKPMQLGGTISYEFVTGPMLDLLLEAITHPYDNYLLIIEEINRAKAASVFGDIFQLLDRNSDGVSEYSIDTPKEMHEKLNKLLESDNKYYGSEWEEYRRAFIDHIFIPGNLYIWATMNMADQGVYSMDSAFKRRWDFEFMPIDGEDTSKEYLTYVIKIKTEEIESEPHYILWNNFRNVINNKLKNAYVEEDRLIGPYFIKGKKSIELKKKSDGAVDKYVEIPIESLINKLFTYLKQDVLRFIGAEELFLDNNNTRTMSSIRNAILIENKGISEILRLNNEDLDILKSVVFEDIIDDTAESEDDSPEDNSSEQE</sequence>
<evidence type="ECO:0000313" key="1">
    <source>
        <dbReference type="EMBL" id="CUN85696.1"/>
    </source>
</evidence>
<dbReference type="InterPro" id="IPR052934">
    <property type="entry name" value="Methyl-DNA_Rec/Restrict_Enz"/>
</dbReference>
<dbReference type="Gene3D" id="3.40.50.300">
    <property type="entry name" value="P-loop containing nucleotide triphosphate hydrolases"/>
    <property type="match status" value="1"/>
</dbReference>
<dbReference type="SUPFAM" id="SSF52540">
    <property type="entry name" value="P-loop containing nucleoside triphosphate hydrolases"/>
    <property type="match status" value="1"/>
</dbReference>
<dbReference type="Proteomes" id="UP000095395">
    <property type="component" value="Unassembled WGS sequence"/>
</dbReference>
<reference evidence="1 2" key="1">
    <citation type="submission" date="2015-09" db="EMBL/GenBank/DDBJ databases">
        <authorList>
            <consortium name="Pathogen Informatics"/>
        </authorList>
    </citation>
    <scope>NUCLEOTIDE SEQUENCE [LARGE SCALE GENOMIC DNA]</scope>
    <source>
        <strain evidence="1 2">2789STDY5608835</strain>
    </source>
</reference>
<dbReference type="EC" id="3.1.21.-" evidence="1"/>